<evidence type="ECO:0000313" key="3">
    <source>
        <dbReference type="Proteomes" id="UP000017842"/>
    </source>
</evidence>
<dbReference type="EMBL" id="AYLO01000088">
    <property type="protein sequence ID" value="ESS71746.1"/>
    <property type="molecule type" value="Genomic_DNA"/>
</dbReference>
<dbReference type="InterPro" id="IPR021953">
    <property type="entry name" value="DUF3570"/>
</dbReference>
<organism evidence="2 3">
    <name type="scientific">Methyloglobulus morosus KoM1</name>
    <dbReference type="NCBI Taxonomy" id="1116472"/>
    <lineage>
        <taxon>Bacteria</taxon>
        <taxon>Pseudomonadati</taxon>
        <taxon>Pseudomonadota</taxon>
        <taxon>Gammaproteobacteria</taxon>
        <taxon>Methylococcales</taxon>
        <taxon>Methylococcaceae</taxon>
        <taxon>Methyloglobulus</taxon>
    </lineage>
</organism>
<dbReference type="OrthoDB" id="5450709at2"/>
<evidence type="ECO:0000256" key="1">
    <source>
        <dbReference type="SAM" id="SignalP"/>
    </source>
</evidence>
<dbReference type="STRING" id="1116472.MGMO_92c00480"/>
<keyword evidence="3" id="KW-1185">Reference proteome</keyword>
<keyword evidence="1" id="KW-0732">Signal</keyword>
<dbReference type="eggNOG" id="COG4313">
    <property type="taxonomic scope" value="Bacteria"/>
</dbReference>
<evidence type="ECO:0000313" key="2">
    <source>
        <dbReference type="EMBL" id="ESS71746.1"/>
    </source>
</evidence>
<dbReference type="SUPFAM" id="SSF56935">
    <property type="entry name" value="Porins"/>
    <property type="match status" value="1"/>
</dbReference>
<name>V5DWN2_9GAMM</name>
<gene>
    <name evidence="2" type="ORF">MGMO_92c00480</name>
</gene>
<feature type="signal peptide" evidence="1">
    <location>
        <begin position="1"/>
        <end position="47"/>
    </location>
</feature>
<protein>
    <recommendedName>
        <fullName evidence="4">DUF3570 domain-containing protein</fullName>
    </recommendedName>
</protein>
<evidence type="ECO:0008006" key="4">
    <source>
        <dbReference type="Google" id="ProtNLM"/>
    </source>
</evidence>
<feature type="chain" id="PRO_5004732097" description="DUF3570 domain-containing protein" evidence="1">
    <location>
        <begin position="48"/>
        <end position="891"/>
    </location>
</feature>
<accession>V5DWN2</accession>
<dbReference type="PATRIC" id="fig|1116472.3.peg.2539"/>
<dbReference type="Proteomes" id="UP000017842">
    <property type="component" value="Unassembled WGS sequence"/>
</dbReference>
<sequence length="891" mass="96867">MQRKEAVVVAIKASKGNGHKLPENASLLALTSAALVLPGLFSPLANAAETDEVDFQYSHYQEGKRSISSGIIDPVSGDNTVAGIKNTFNPIEVDSLHGHANVTLTDRIKFAFNYTQDTWGGATPIATAPAVFGGNAELVSADGLTVVGATPYLQGFNQVLLDSKLNPVQFATPFDPTSGLIRNNQLSHTLATASPETRKQGDFKLTYEWDEVALSGGGGISVEDDYESRFGNIGGRWDLNQKRTTLNLDLSYTNSDTHATLNHDTLPYIDIKAYDLRGQIDTLSSVADAQILHGNRQDWGTHFGVSQVLNKDALMSADVSYTRSTGYMANPYKAVSVVFIDPGQQTNAPPGGFEGRLKALLEQRPDERNQWNLGGRYVQYLHNLDAALHFDYRFSADDWGIQAHTFEADWVQPLGSGWTVTPRVRYYSQDAADFYTPWLVSQQAYKQKFDAKGHAVGLSYDPGKLPANFSSDQRLSGFGALSGGISVTKRFAKGLSLETGFEYYTHQGSFKIGGGGEGSYADFDYWVANAALKVDLAALSLGGGSIANAHAGHTHFDHGGQAPAGVMFSHMLHQAGDFMVGYRYMYGNQSGNMLHGTDPVSDQAIVANGCGLNPCFLRPGSMTMHMHMLDLMYAPTDWLTLMLMPQFVDMSMSMGALNGAPDPQTVLDFNLSQHIPHHIQSGHETGGIGDLGMYAMFKLFDKGIHHVHATAGLSAPTGDVDIQLARNHQVDGGFIDYGMQLGSGTWDFKPSLTYTGQLDQLSWGTQANGIVRMDSQNKSGYALGNLFQATAWGGYNLTHWLIASVRGIYTLQDSIQGQFNGRINQFGPMDYPSNYGGQYWDVGFGLSAVVPSGDLAGNRLSVEWLQPVEDKVNGYQLERDGALSATWSVMF</sequence>
<dbReference type="eggNOG" id="COG2831">
    <property type="taxonomic scope" value="Bacteria"/>
</dbReference>
<comment type="caution">
    <text evidence="2">The sequence shown here is derived from an EMBL/GenBank/DDBJ whole genome shotgun (WGS) entry which is preliminary data.</text>
</comment>
<reference evidence="2 3" key="1">
    <citation type="journal article" date="2013" name="Genome Announc.">
        <title>Draft Genome Sequence of the Methanotrophic Gammaproteobacterium Methyloglobulus morosus DSM 22980 Strain KoM1.</title>
        <authorList>
            <person name="Poehlein A."/>
            <person name="Deutzmann J.S."/>
            <person name="Daniel R."/>
            <person name="Simeonova D.D."/>
        </authorList>
    </citation>
    <scope>NUCLEOTIDE SEQUENCE [LARGE SCALE GENOMIC DNA]</scope>
    <source>
        <strain evidence="2 3">KoM1</strain>
    </source>
</reference>
<dbReference type="AlphaFoldDB" id="V5DWN2"/>
<proteinExistence type="predicted"/>
<dbReference type="Pfam" id="PF12094">
    <property type="entry name" value="DUF3570"/>
    <property type="match status" value="1"/>
</dbReference>